<keyword evidence="2" id="KW-1003">Cell membrane</keyword>
<comment type="caution">
    <text evidence="9">The sequence shown here is derived from an EMBL/GenBank/DDBJ whole genome shotgun (WGS) entry which is preliminary data.</text>
</comment>
<evidence type="ECO:0000313" key="10">
    <source>
        <dbReference type="Proteomes" id="UP001332243"/>
    </source>
</evidence>
<evidence type="ECO:0000313" key="9">
    <source>
        <dbReference type="EMBL" id="MEE6261492.1"/>
    </source>
</evidence>
<dbReference type="Proteomes" id="UP001332243">
    <property type="component" value="Unassembled WGS sequence"/>
</dbReference>
<protein>
    <submittedName>
        <fullName evidence="9">FtsX-like permease family protein</fullName>
    </submittedName>
</protein>
<evidence type="ECO:0000256" key="3">
    <source>
        <dbReference type="ARBA" id="ARBA00022692"/>
    </source>
</evidence>
<feature type="transmembrane region" description="Helical" evidence="7">
    <location>
        <begin position="12"/>
        <end position="35"/>
    </location>
</feature>
<comment type="subcellular location">
    <subcellularLocation>
        <location evidence="1">Cell membrane</location>
        <topology evidence="1">Multi-pass membrane protein</topology>
    </subcellularLocation>
</comment>
<feature type="transmembrane region" description="Helical" evidence="7">
    <location>
        <begin position="700"/>
        <end position="726"/>
    </location>
</feature>
<feature type="transmembrane region" description="Helical" evidence="7">
    <location>
        <begin position="469"/>
        <end position="497"/>
    </location>
</feature>
<evidence type="ECO:0000256" key="2">
    <source>
        <dbReference type="ARBA" id="ARBA00022475"/>
    </source>
</evidence>
<organism evidence="9 10">
    <name type="scientific">Plantactinospora sonchi</name>
    <dbReference type="NCBI Taxonomy" id="1544735"/>
    <lineage>
        <taxon>Bacteria</taxon>
        <taxon>Bacillati</taxon>
        <taxon>Actinomycetota</taxon>
        <taxon>Actinomycetes</taxon>
        <taxon>Micromonosporales</taxon>
        <taxon>Micromonosporaceae</taxon>
        <taxon>Plantactinospora</taxon>
    </lineage>
</organism>
<feature type="transmembrane region" description="Helical" evidence="7">
    <location>
        <begin position="421"/>
        <end position="448"/>
    </location>
</feature>
<feature type="domain" description="ABC3 transporter permease C-terminal" evidence="8">
    <location>
        <begin position="246"/>
        <end position="366"/>
    </location>
</feature>
<keyword evidence="5 7" id="KW-0472">Membrane</keyword>
<name>A0ABU7RY87_9ACTN</name>
<evidence type="ECO:0000256" key="1">
    <source>
        <dbReference type="ARBA" id="ARBA00004651"/>
    </source>
</evidence>
<dbReference type="Pfam" id="PF02687">
    <property type="entry name" value="FtsX"/>
    <property type="match status" value="2"/>
</dbReference>
<feature type="transmembrane region" description="Helical" evidence="7">
    <location>
        <begin position="390"/>
        <end position="409"/>
    </location>
</feature>
<feature type="transmembrane region" description="Helical" evidence="7">
    <location>
        <begin position="754"/>
        <end position="778"/>
    </location>
</feature>
<feature type="transmembrane region" description="Helical" evidence="7">
    <location>
        <begin position="242"/>
        <end position="267"/>
    </location>
</feature>
<accession>A0ABU7RY87</accession>
<feature type="domain" description="ABC3 transporter permease C-terminal" evidence="8">
    <location>
        <begin position="704"/>
        <end position="821"/>
    </location>
</feature>
<keyword evidence="10" id="KW-1185">Reference proteome</keyword>
<dbReference type="PANTHER" id="PTHR30572:SF4">
    <property type="entry name" value="ABC TRANSPORTER PERMEASE YTRF"/>
    <property type="match status" value="1"/>
</dbReference>
<feature type="transmembrane region" description="Helical" evidence="7">
    <location>
        <begin position="340"/>
        <end position="362"/>
    </location>
</feature>
<dbReference type="PANTHER" id="PTHR30572">
    <property type="entry name" value="MEMBRANE COMPONENT OF TRANSPORTER-RELATED"/>
    <property type="match status" value="1"/>
</dbReference>
<proteinExistence type="inferred from homology"/>
<comment type="similarity">
    <text evidence="6">Belongs to the ABC-4 integral membrane protein family.</text>
</comment>
<feature type="transmembrane region" description="Helical" evidence="7">
    <location>
        <begin position="790"/>
        <end position="812"/>
    </location>
</feature>
<sequence>MLSIALQTLRHRWTAFVGTFVALTLGTTMIAVMGLEIGATLGLPERLPHRYATAPVVVAALDPEWDPARHDPGSRSLIQARGISADLAARVDALGRTVPVRSFYAQLADGPADQVGHGWSAAEFGAYALRAGQAPRADDEIVVPDGGPGPGQRVTVLTADGAREYTVAGVTAPVDFESAVFFTESEAARLSPRVEALVAYGPAEQVRRVVGGEAEVLTGDRRGVLDPSYGTDREAIDNTRTLLPITAVVAGFVSIFLVASTFAFAVAQRRREIALLRTVGATPRQVRRMVVAEAVLVGTAAAIAGGALGLVTAPPLARGMVELGMAPPWFTVDVSTGPTVWVPLLIAVVTGLGVALAGVWAASRRAGEVRPIEALRDATVDLRTMTPGRWLYGLLALAFGLVTIGWVAVANPGMVLMPTRYIGILMFPILAFALLAPVVVGPVVRLVTRPLARSRGAAGMLVRESALTAVRRTAATAAPVLLTVGLSVSLLGAAATIDRAKDSGRRNQVTADFVVLPAGTPGVNQAVTERIRAIPGIDTVAVLPTMVYARDDARIADYEAQAVDPAALPRALRLPVRQGSATELRDDTIIVNEDWGVDVGETVEVLLADGGTAPLRVVAVLSTTTGSNDVAYLSDRFADTARYAFTGLSRRVYVTLRPGTDPDTVRAALGSATAGLGARAVDAEQWLGEESSENSEASTLGMVLVLGIAIVFCFIAIVNTLVMAAADRLRDLAILRLTGATPGQALRVFAAESLLVVGVGVLLAAGASAVNLAGLWLALGQLVGPTPVTVPLGTVAVITAVGAVLAVLGALLPIRLALRSGPVELAGVRE</sequence>
<gene>
    <name evidence="9" type="ORF">V1633_23695</name>
</gene>
<dbReference type="InterPro" id="IPR003838">
    <property type="entry name" value="ABC3_permease_C"/>
</dbReference>
<feature type="transmembrane region" description="Helical" evidence="7">
    <location>
        <begin position="288"/>
        <end position="311"/>
    </location>
</feature>
<keyword evidence="4 7" id="KW-1133">Transmembrane helix</keyword>
<dbReference type="RefSeq" id="WP_331216577.1">
    <property type="nucleotide sequence ID" value="NZ_JAZGQK010000021.1"/>
</dbReference>
<evidence type="ECO:0000256" key="5">
    <source>
        <dbReference type="ARBA" id="ARBA00023136"/>
    </source>
</evidence>
<evidence type="ECO:0000256" key="4">
    <source>
        <dbReference type="ARBA" id="ARBA00022989"/>
    </source>
</evidence>
<evidence type="ECO:0000256" key="7">
    <source>
        <dbReference type="SAM" id="Phobius"/>
    </source>
</evidence>
<reference evidence="9 10" key="1">
    <citation type="submission" date="2024-01" db="EMBL/GenBank/DDBJ databases">
        <title>Genome insights into Plantactinospora sonchi sp. nov.</title>
        <authorList>
            <person name="Wang L."/>
        </authorList>
    </citation>
    <scope>NUCLEOTIDE SEQUENCE [LARGE SCALE GENOMIC DNA]</scope>
    <source>
        <strain evidence="9 10">NEAU-QY2</strain>
    </source>
</reference>
<evidence type="ECO:0000259" key="8">
    <source>
        <dbReference type="Pfam" id="PF02687"/>
    </source>
</evidence>
<evidence type="ECO:0000256" key="6">
    <source>
        <dbReference type="ARBA" id="ARBA00038076"/>
    </source>
</evidence>
<keyword evidence="3 7" id="KW-0812">Transmembrane</keyword>
<dbReference type="InterPro" id="IPR050250">
    <property type="entry name" value="Macrolide_Exporter_MacB"/>
</dbReference>
<dbReference type="EMBL" id="JAZGQK010000021">
    <property type="protein sequence ID" value="MEE6261492.1"/>
    <property type="molecule type" value="Genomic_DNA"/>
</dbReference>